<reference evidence="2" key="1">
    <citation type="submission" date="2016-03" db="EMBL/GenBank/DDBJ databases">
        <title>Updated assembly of Pseudogymnoascus destructans, the fungus causing white-nose syndrome of bats.</title>
        <authorList>
            <person name="Palmer J.M."/>
            <person name="Drees K.P."/>
            <person name="Foster J.T."/>
            <person name="Lindner D.L."/>
        </authorList>
    </citation>
    <scope>NUCLEOTIDE SEQUENCE [LARGE SCALE GENOMIC DNA]</scope>
    <source>
        <strain evidence="2">20631-21</strain>
    </source>
</reference>
<protein>
    <submittedName>
        <fullName evidence="2">Uncharacterized protein</fullName>
    </submittedName>
</protein>
<dbReference type="EMBL" id="KV441391">
    <property type="protein sequence ID" value="PQM43487.1"/>
    <property type="molecule type" value="Genomic_DNA"/>
</dbReference>
<evidence type="ECO:0000313" key="2">
    <source>
        <dbReference type="EMBL" id="PQM43487.1"/>
    </source>
</evidence>
<dbReference type="GeneID" id="36292644"/>
<dbReference type="Proteomes" id="UP000077154">
    <property type="component" value="Unassembled WGS sequence"/>
</dbReference>
<dbReference type="RefSeq" id="XP_024328795.1">
    <property type="nucleotide sequence ID" value="XM_024473027.1"/>
</dbReference>
<organism evidence="2">
    <name type="scientific">Pseudogymnoascus destructans</name>
    <dbReference type="NCBI Taxonomy" id="655981"/>
    <lineage>
        <taxon>Eukaryota</taxon>
        <taxon>Fungi</taxon>
        <taxon>Dikarya</taxon>
        <taxon>Ascomycota</taxon>
        <taxon>Pezizomycotina</taxon>
        <taxon>Leotiomycetes</taxon>
        <taxon>Thelebolales</taxon>
        <taxon>Thelebolaceae</taxon>
        <taxon>Pseudogymnoascus</taxon>
    </lineage>
</organism>
<feature type="region of interest" description="Disordered" evidence="1">
    <location>
        <begin position="1"/>
        <end position="21"/>
    </location>
</feature>
<dbReference type="AlphaFoldDB" id="A0A2P6FGI1"/>
<accession>A0A2P6FGI1</accession>
<gene>
    <name evidence="2" type="ORF">VC83_09614</name>
</gene>
<dbReference type="OrthoDB" id="3438790at2759"/>
<proteinExistence type="predicted"/>
<evidence type="ECO:0000256" key="1">
    <source>
        <dbReference type="SAM" id="MobiDB-lite"/>
    </source>
</evidence>
<name>A0A2P6FGI1_9PEZI</name>
<sequence length="100" mass="11444">MSYSRPPEMETPQNHKPLHISKRQLIDESRLLTDATTPNSVYVPGNTQSPLLSKIRLPQCRLFLQGWTTMPVFRRARFNVPCSGCRDGHSRRNEAFSSTT</sequence>